<dbReference type="Proteomes" id="UP000298390">
    <property type="component" value="Unassembled WGS sequence"/>
</dbReference>
<dbReference type="PANTHER" id="PTHR45348">
    <property type="entry name" value="HYPOTHETICAL OXIDOREDUCTASE (EUROFUNG)"/>
    <property type="match status" value="1"/>
</dbReference>
<dbReference type="InterPro" id="IPR047122">
    <property type="entry name" value="Trans-enoyl_RdTase-like"/>
</dbReference>
<sequence>MPEQKALYLAEKQGAFALGTAPIYKPGPGEILMRVESVGLSPGDWVIQDLGVLVETYPAILRFDLAGTVEELGEGATRFKKGERVYVIPHLTRNFIPDRAHFAVSRPGPSVNTVMLVFSNTRSVMKKRPQKIPDNMSLDQAATITLGICTAAIALYHDGVNVIGGTCGLTPAWEPEGCGKYQGHPVVVFGGAGSVGQAVAQAFRLRPDHHDCVSQKR</sequence>
<protein>
    <recommendedName>
        <fullName evidence="1">Alcohol dehydrogenase-like N-terminal domain-containing protein</fullName>
    </recommendedName>
</protein>
<evidence type="ECO:0000259" key="1">
    <source>
        <dbReference type="Pfam" id="PF08240"/>
    </source>
</evidence>
<dbReference type="Gene3D" id="3.90.180.10">
    <property type="entry name" value="Medium-chain alcohol dehydrogenases, catalytic domain"/>
    <property type="match status" value="1"/>
</dbReference>
<evidence type="ECO:0000313" key="2">
    <source>
        <dbReference type="EMBL" id="TFY61833.1"/>
    </source>
</evidence>
<comment type="caution">
    <text evidence="2">The sequence shown here is derived from an EMBL/GenBank/DDBJ whole genome shotgun (WGS) entry which is preliminary data.</text>
</comment>
<name>A0A4Y9YJF1_9APHY</name>
<dbReference type="Gene3D" id="3.40.50.720">
    <property type="entry name" value="NAD(P)-binding Rossmann-like Domain"/>
    <property type="match status" value="1"/>
</dbReference>
<dbReference type="EMBL" id="SEKV01000191">
    <property type="protein sequence ID" value="TFY61833.1"/>
    <property type="molecule type" value="Genomic_DNA"/>
</dbReference>
<dbReference type="InterPro" id="IPR013154">
    <property type="entry name" value="ADH-like_N"/>
</dbReference>
<dbReference type="Pfam" id="PF08240">
    <property type="entry name" value="ADH_N"/>
    <property type="match status" value="1"/>
</dbReference>
<gene>
    <name evidence="2" type="ORF">EVJ58_g4273</name>
</gene>
<reference evidence="2 3" key="1">
    <citation type="submission" date="2019-01" db="EMBL/GenBank/DDBJ databases">
        <title>Genome sequencing of the rare red list fungi Fomitopsis rosea.</title>
        <authorList>
            <person name="Buettner E."/>
            <person name="Kellner H."/>
        </authorList>
    </citation>
    <scope>NUCLEOTIDE SEQUENCE [LARGE SCALE GENOMIC DNA]</scope>
    <source>
        <strain evidence="2 3">DSM 105464</strain>
    </source>
</reference>
<feature type="domain" description="Alcohol dehydrogenase-like N-terminal" evidence="1">
    <location>
        <begin position="27"/>
        <end position="90"/>
    </location>
</feature>
<dbReference type="InterPro" id="IPR011032">
    <property type="entry name" value="GroES-like_sf"/>
</dbReference>
<proteinExistence type="predicted"/>
<dbReference type="GO" id="GO:0016651">
    <property type="term" value="F:oxidoreductase activity, acting on NAD(P)H"/>
    <property type="evidence" value="ECO:0007669"/>
    <property type="project" value="InterPro"/>
</dbReference>
<dbReference type="PANTHER" id="PTHR45348:SF2">
    <property type="entry name" value="ZINC-TYPE ALCOHOL DEHYDROGENASE-LIKE PROTEIN C2E1P3.01"/>
    <property type="match status" value="1"/>
</dbReference>
<dbReference type="AlphaFoldDB" id="A0A4Y9YJF1"/>
<organism evidence="2 3">
    <name type="scientific">Rhodofomes roseus</name>
    <dbReference type="NCBI Taxonomy" id="34475"/>
    <lineage>
        <taxon>Eukaryota</taxon>
        <taxon>Fungi</taxon>
        <taxon>Dikarya</taxon>
        <taxon>Basidiomycota</taxon>
        <taxon>Agaricomycotina</taxon>
        <taxon>Agaricomycetes</taxon>
        <taxon>Polyporales</taxon>
        <taxon>Rhodofomes</taxon>
    </lineage>
</organism>
<dbReference type="SUPFAM" id="SSF50129">
    <property type="entry name" value="GroES-like"/>
    <property type="match status" value="1"/>
</dbReference>
<accession>A0A4Y9YJF1</accession>
<dbReference type="STRING" id="34475.A0A4Y9YJF1"/>
<evidence type="ECO:0000313" key="3">
    <source>
        <dbReference type="Proteomes" id="UP000298390"/>
    </source>
</evidence>